<evidence type="ECO:0000313" key="10">
    <source>
        <dbReference type="Proteomes" id="UP000001188"/>
    </source>
</evidence>
<keyword evidence="5 9" id="KW-0560">Oxidoreductase</keyword>
<dbReference type="KEGG" id="xca:xcc-b100_2293"/>
<dbReference type="GO" id="GO:0020037">
    <property type="term" value="F:heme binding"/>
    <property type="evidence" value="ECO:0007669"/>
    <property type="project" value="InterPro"/>
</dbReference>
<evidence type="ECO:0000256" key="4">
    <source>
        <dbReference type="ARBA" id="ARBA00022723"/>
    </source>
</evidence>
<reference evidence="9 10" key="1">
    <citation type="journal article" date="2008" name="J. Biotechnol.">
        <title>The genome of Xanthomonas campestris pv. campestris B100 and its use for the reconstruction of metabolic pathways involved in xanthan biosynthesis.</title>
        <authorList>
            <person name="Vorholter F.J."/>
            <person name="Schneiker S."/>
            <person name="Goesmann A."/>
            <person name="Krause L."/>
            <person name="Bekel T."/>
            <person name="Kaiser O."/>
            <person name="Linke B."/>
            <person name="Patschkowski T."/>
            <person name="Ruckert C."/>
            <person name="Schmid J."/>
            <person name="Sidhu V.K."/>
            <person name="Sieber V."/>
            <person name="Tauch A."/>
            <person name="Watt S.A."/>
            <person name="Weisshaar B."/>
            <person name="Becker A."/>
            <person name="Niehaus K."/>
            <person name="Puhler A."/>
        </authorList>
    </citation>
    <scope>NUCLEOTIDE SEQUENCE [LARGE SCALE GENOMIC DNA]</scope>
    <source>
        <strain evidence="9 10">B100</strain>
    </source>
</reference>
<dbReference type="SUPFAM" id="SSF48264">
    <property type="entry name" value="Cytochrome P450"/>
    <property type="match status" value="1"/>
</dbReference>
<evidence type="ECO:0000256" key="1">
    <source>
        <dbReference type="ARBA" id="ARBA00001971"/>
    </source>
</evidence>
<keyword evidence="4" id="KW-0479">Metal-binding</keyword>
<dbReference type="GO" id="GO:0016705">
    <property type="term" value="F:oxidoreductase activity, acting on paired donors, with incorporation or reduction of molecular oxygen"/>
    <property type="evidence" value="ECO:0007669"/>
    <property type="project" value="InterPro"/>
</dbReference>
<evidence type="ECO:0000313" key="9">
    <source>
        <dbReference type="EMBL" id="CAP51648.1"/>
    </source>
</evidence>
<proteinExistence type="inferred from homology"/>
<sequence>MRFTCCCVHRAQRARHHRNKSRQAMTMHASTTDHVGHAAQRLRDDAADATAETQGRIAQAPQRDVLPALLRDGYAFVSRHCDALGSDAFQARLALQQVVFARGPDALATFYHPGRFTRVGAMPPTTLRLLQGRGSVQQLDGDAHLQRKRLFLSVLTPAETSRLVACFEEEWSRQADTWARSAHIILQQEAEHVLCRAACRWAGLPLRAQQSRPLARDLGAMIDGAGAFGPRWVRGWRGRRRVERWVARAVRNVRRAGTAPEASIAATVAWHRDADGVLLSVHTAVTELINLLRPIVAVARWISFCALALHEHPPLRSRLRAGEPGLLQNTVQEVRRFYPFFPLIGGRVRMPFVWRDRHFKQGDWMMVDLYGTNHHPAVWRDPERFDPSRFEHWKGSRYDFVAQGGGSVERDHRCPGENPSIALLMSALSLLASSDYTLPPQDLRYPLNRFPTLPRSGVVLRDFIPPVSVGGVVQSA</sequence>
<dbReference type="Gene3D" id="1.10.630.10">
    <property type="entry name" value="Cytochrome P450"/>
    <property type="match status" value="1"/>
</dbReference>
<gene>
    <name evidence="9" type="primary">cypC</name>
    <name evidence="9" type="ORF">XCCB100_2293</name>
</gene>
<dbReference type="EC" id="1.14.-.-" evidence="9"/>
<dbReference type="CDD" id="cd11067">
    <property type="entry name" value="CYP152"/>
    <property type="match status" value="1"/>
</dbReference>
<dbReference type="FunFam" id="1.10.630.10:FF:000270">
    <property type="entry name" value="Fatty acid alpha hydroxylase"/>
    <property type="match status" value="1"/>
</dbReference>
<dbReference type="AlphaFoldDB" id="B0RT62"/>
<comment type="cofactor">
    <cofactor evidence="1">
        <name>heme</name>
        <dbReference type="ChEBI" id="CHEBI:30413"/>
    </cofactor>
</comment>
<evidence type="ECO:0000256" key="2">
    <source>
        <dbReference type="ARBA" id="ARBA00010617"/>
    </source>
</evidence>
<keyword evidence="7" id="KW-0503">Monooxygenase</keyword>
<dbReference type="EMBL" id="AM920689">
    <property type="protein sequence ID" value="CAP51648.1"/>
    <property type="molecule type" value="Genomic_DNA"/>
</dbReference>
<dbReference type="InterPro" id="IPR001128">
    <property type="entry name" value="Cyt_P450"/>
</dbReference>
<accession>B0RT62</accession>
<keyword evidence="6" id="KW-0408">Iron</keyword>
<protein>
    <submittedName>
        <fullName evidence="9">Cytochrome P450 fatty acid hydroxylase</fullName>
        <ecNumber evidence="9">1.14.-.-</ecNumber>
    </submittedName>
</protein>
<dbReference type="InterPro" id="IPR036396">
    <property type="entry name" value="Cyt_P450_sf"/>
</dbReference>
<dbReference type="Proteomes" id="UP000001188">
    <property type="component" value="Chromosome"/>
</dbReference>
<feature type="region of interest" description="Disordered" evidence="8">
    <location>
        <begin position="34"/>
        <end position="58"/>
    </location>
</feature>
<dbReference type="GO" id="GO:0004497">
    <property type="term" value="F:monooxygenase activity"/>
    <property type="evidence" value="ECO:0007669"/>
    <property type="project" value="UniProtKB-KW"/>
</dbReference>
<evidence type="ECO:0000256" key="8">
    <source>
        <dbReference type="SAM" id="MobiDB-lite"/>
    </source>
</evidence>
<dbReference type="GO" id="GO:0005506">
    <property type="term" value="F:iron ion binding"/>
    <property type="evidence" value="ECO:0007669"/>
    <property type="project" value="InterPro"/>
</dbReference>
<dbReference type="PANTHER" id="PTHR24286">
    <property type="entry name" value="CYTOCHROME P450 26"/>
    <property type="match status" value="1"/>
</dbReference>
<evidence type="ECO:0000256" key="6">
    <source>
        <dbReference type="ARBA" id="ARBA00023004"/>
    </source>
</evidence>
<evidence type="ECO:0000256" key="7">
    <source>
        <dbReference type="ARBA" id="ARBA00023033"/>
    </source>
</evidence>
<comment type="similarity">
    <text evidence="2">Belongs to the cytochrome P450 family.</text>
</comment>
<dbReference type="Pfam" id="PF00067">
    <property type="entry name" value="p450"/>
    <property type="match status" value="1"/>
</dbReference>
<dbReference type="HOGENOM" id="CLU_037319_0_0_6"/>
<name>B0RT62_XANCB</name>
<organism evidence="9 10">
    <name type="scientific">Xanthomonas campestris pv. campestris (strain B100)</name>
    <dbReference type="NCBI Taxonomy" id="509169"/>
    <lineage>
        <taxon>Bacteria</taxon>
        <taxon>Pseudomonadati</taxon>
        <taxon>Pseudomonadota</taxon>
        <taxon>Gammaproteobacteria</taxon>
        <taxon>Lysobacterales</taxon>
        <taxon>Lysobacteraceae</taxon>
        <taxon>Xanthomonas</taxon>
    </lineage>
</organism>
<dbReference type="GO" id="GO:0016125">
    <property type="term" value="P:sterol metabolic process"/>
    <property type="evidence" value="ECO:0007669"/>
    <property type="project" value="TreeGrafter"/>
</dbReference>
<dbReference type="PANTHER" id="PTHR24286:SF24">
    <property type="entry name" value="LANOSTEROL 14-ALPHA DEMETHYLASE"/>
    <property type="match status" value="1"/>
</dbReference>
<evidence type="ECO:0000256" key="5">
    <source>
        <dbReference type="ARBA" id="ARBA00023002"/>
    </source>
</evidence>
<evidence type="ECO:0000256" key="3">
    <source>
        <dbReference type="ARBA" id="ARBA00022617"/>
    </source>
</evidence>
<keyword evidence="3" id="KW-0349">Heme</keyword>